<dbReference type="InterPro" id="IPR036249">
    <property type="entry name" value="Thioredoxin-like_sf"/>
</dbReference>
<dbReference type="AlphaFoldDB" id="A0A831ZJ78"/>
<gene>
    <name evidence="2" type="ORF">ENS06_03960</name>
</gene>
<sequence length="95" mass="11044">MRDDRPEVVLYALLTCPHCRRVKEHLQRHGVSFEIHHVDLLTGDDRSRTLDALKRKNPACTFPTLVMGDRVVVGYRPDDIDQGLRELTRRRESHG</sequence>
<proteinExistence type="predicted"/>
<dbReference type="InterPro" id="IPR004045">
    <property type="entry name" value="Glutathione_S-Trfase_N"/>
</dbReference>
<dbReference type="PROSITE" id="PS00195">
    <property type="entry name" value="GLUTAREDOXIN_1"/>
    <property type="match status" value="1"/>
</dbReference>
<dbReference type="PROSITE" id="PS50404">
    <property type="entry name" value="GST_NTER"/>
    <property type="match status" value="1"/>
</dbReference>
<evidence type="ECO:0000313" key="2">
    <source>
        <dbReference type="EMBL" id="HFK96466.1"/>
    </source>
</evidence>
<accession>A0A831ZJ78</accession>
<dbReference type="Pfam" id="PF00462">
    <property type="entry name" value="Glutaredoxin"/>
    <property type="match status" value="1"/>
</dbReference>
<dbReference type="Gene3D" id="3.40.30.10">
    <property type="entry name" value="Glutaredoxin"/>
    <property type="match status" value="1"/>
</dbReference>
<dbReference type="PROSITE" id="PS51354">
    <property type="entry name" value="GLUTAREDOXIN_2"/>
    <property type="match status" value="1"/>
</dbReference>
<evidence type="ECO:0000259" key="1">
    <source>
        <dbReference type="PROSITE" id="PS50404"/>
    </source>
</evidence>
<dbReference type="SUPFAM" id="SSF52833">
    <property type="entry name" value="Thioredoxin-like"/>
    <property type="match status" value="1"/>
</dbReference>
<dbReference type="InterPro" id="IPR002109">
    <property type="entry name" value="Glutaredoxin"/>
</dbReference>
<reference evidence="2" key="1">
    <citation type="journal article" date="2020" name="mSystems">
        <title>Genome- and Community-Level Interaction Insights into Carbon Utilization and Element Cycling Functions of Hydrothermarchaeota in Hydrothermal Sediment.</title>
        <authorList>
            <person name="Zhou Z."/>
            <person name="Liu Y."/>
            <person name="Xu W."/>
            <person name="Pan J."/>
            <person name="Luo Z.H."/>
            <person name="Li M."/>
        </authorList>
    </citation>
    <scope>NUCLEOTIDE SEQUENCE [LARGE SCALE GENOMIC DNA]</scope>
    <source>
        <strain evidence="2">SpSt-456</strain>
    </source>
</reference>
<dbReference type="EMBL" id="DSTK01000013">
    <property type="protein sequence ID" value="HFK96466.1"/>
    <property type="molecule type" value="Genomic_DNA"/>
</dbReference>
<organism evidence="2">
    <name type="scientific">Desulfacinum infernum</name>
    <dbReference type="NCBI Taxonomy" id="35837"/>
    <lineage>
        <taxon>Bacteria</taxon>
        <taxon>Pseudomonadati</taxon>
        <taxon>Thermodesulfobacteriota</taxon>
        <taxon>Syntrophobacteria</taxon>
        <taxon>Syntrophobacterales</taxon>
        <taxon>Syntrophobacteraceae</taxon>
        <taxon>Desulfacinum</taxon>
    </lineage>
</organism>
<name>A0A831ZJ78_9BACT</name>
<comment type="caution">
    <text evidence="2">The sequence shown here is derived from an EMBL/GenBank/DDBJ whole genome shotgun (WGS) entry which is preliminary data.</text>
</comment>
<protein>
    <submittedName>
        <fullName evidence="2">Glutaredoxin family protein</fullName>
    </submittedName>
</protein>
<dbReference type="CDD" id="cd02976">
    <property type="entry name" value="NrdH"/>
    <property type="match status" value="1"/>
</dbReference>
<feature type="domain" description="GST N-terminal" evidence="1">
    <location>
        <begin position="6"/>
        <end position="95"/>
    </location>
</feature>
<dbReference type="InterPro" id="IPR011767">
    <property type="entry name" value="GLR_AS"/>
</dbReference>